<dbReference type="PROSITE" id="PS50011">
    <property type="entry name" value="PROTEIN_KINASE_DOM"/>
    <property type="match status" value="1"/>
</dbReference>
<feature type="region of interest" description="Disordered" evidence="8">
    <location>
        <begin position="103"/>
        <end position="122"/>
    </location>
</feature>
<evidence type="ECO:0000256" key="6">
    <source>
        <dbReference type="PROSITE-ProRule" id="PRU10141"/>
    </source>
</evidence>
<feature type="region of interest" description="Disordered" evidence="8">
    <location>
        <begin position="1"/>
        <end position="39"/>
    </location>
</feature>
<dbReference type="PROSITE" id="PS00108">
    <property type="entry name" value="PROTEIN_KINASE_ST"/>
    <property type="match status" value="1"/>
</dbReference>
<dbReference type="PANTHER" id="PTHR22974">
    <property type="entry name" value="MIXED LINEAGE PROTEIN KINASE"/>
    <property type="match status" value="1"/>
</dbReference>
<evidence type="ECO:0000256" key="7">
    <source>
        <dbReference type="SAM" id="Coils"/>
    </source>
</evidence>
<feature type="coiled-coil region" evidence="7">
    <location>
        <begin position="48"/>
        <end position="75"/>
    </location>
</feature>
<evidence type="ECO:0000259" key="9">
    <source>
        <dbReference type="PROSITE" id="PS50011"/>
    </source>
</evidence>
<dbReference type="InterPro" id="IPR017441">
    <property type="entry name" value="Protein_kinase_ATP_BS"/>
</dbReference>
<feature type="non-terminal residue" evidence="10">
    <location>
        <position position="1"/>
    </location>
</feature>
<gene>
    <name evidence="10" type="ORF">ADUPG1_007404</name>
</gene>
<dbReference type="SUPFAM" id="SSF56112">
    <property type="entry name" value="Protein kinase-like (PK-like)"/>
    <property type="match status" value="1"/>
</dbReference>
<evidence type="ECO:0000256" key="1">
    <source>
        <dbReference type="ARBA" id="ARBA00022527"/>
    </source>
</evidence>
<evidence type="ECO:0000256" key="2">
    <source>
        <dbReference type="ARBA" id="ARBA00022679"/>
    </source>
</evidence>
<dbReference type="PROSITE" id="PS00107">
    <property type="entry name" value="PROTEIN_KINASE_ATP"/>
    <property type="match status" value="1"/>
</dbReference>
<accession>A0ABQ5KLZ6</accession>
<dbReference type="Gene3D" id="1.10.510.10">
    <property type="entry name" value="Transferase(Phosphotransferase) domain 1"/>
    <property type="match status" value="1"/>
</dbReference>
<evidence type="ECO:0000256" key="4">
    <source>
        <dbReference type="ARBA" id="ARBA00022777"/>
    </source>
</evidence>
<dbReference type="Proteomes" id="UP001057375">
    <property type="component" value="Unassembled WGS sequence"/>
</dbReference>
<proteinExistence type="predicted"/>
<name>A0ABQ5KLZ6_9EUKA</name>
<keyword evidence="11" id="KW-1185">Reference proteome</keyword>
<dbReference type="InterPro" id="IPR011009">
    <property type="entry name" value="Kinase-like_dom_sf"/>
</dbReference>
<dbReference type="PANTHER" id="PTHR22974:SF23">
    <property type="entry name" value="TOUSLED-LIKE KINASE, ISOFORM G"/>
    <property type="match status" value="1"/>
</dbReference>
<evidence type="ECO:0000256" key="8">
    <source>
        <dbReference type="SAM" id="MobiDB-lite"/>
    </source>
</evidence>
<evidence type="ECO:0000313" key="10">
    <source>
        <dbReference type="EMBL" id="GKT33528.1"/>
    </source>
</evidence>
<dbReference type="InterPro" id="IPR000719">
    <property type="entry name" value="Prot_kinase_dom"/>
</dbReference>
<keyword evidence="3 6" id="KW-0547">Nucleotide-binding</keyword>
<comment type="caution">
    <text evidence="10">The sequence shown here is derived from an EMBL/GenBank/DDBJ whole genome shotgun (WGS) entry which is preliminary data.</text>
</comment>
<reference evidence="10" key="1">
    <citation type="submission" date="2022-03" db="EMBL/GenBank/DDBJ databases">
        <title>Draft genome sequence of Aduncisulcus paluster, a free-living microaerophilic Fornicata.</title>
        <authorList>
            <person name="Yuyama I."/>
            <person name="Kume K."/>
            <person name="Tamura T."/>
            <person name="Inagaki Y."/>
            <person name="Hashimoto T."/>
        </authorList>
    </citation>
    <scope>NUCLEOTIDE SEQUENCE</scope>
    <source>
        <strain evidence="10">NY0171</strain>
    </source>
</reference>
<evidence type="ECO:0000256" key="3">
    <source>
        <dbReference type="ARBA" id="ARBA00022741"/>
    </source>
</evidence>
<evidence type="ECO:0000313" key="11">
    <source>
        <dbReference type="Proteomes" id="UP001057375"/>
    </source>
</evidence>
<keyword evidence="1" id="KW-0723">Serine/threonine-protein kinase</keyword>
<feature type="binding site" evidence="6">
    <location>
        <position position="261"/>
    </location>
    <ligand>
        <name>ATP</name>
        <dbReference type="ChEBI" id="CHEBI:30616"/>
    </ligand>
</feature>
<organism evidence="10 11">
    <name type="scientific">Aduncisulcus paluster</name>
    <dbReference type="NCBI Taxonomy" id="2918883"/>
    <lineage>
        <taxon>Eukaryota</taxon>
        <taxon>Metamonada</taxon>
        <taxon>Carpediemonas-like organisms</taxon>
        <taxon>Aduncisulcus</taxon>
    </lineage>
</organism>
<dbReference type="EMBL" id="BQXS01010302">
    <property type="protein sequence ID" value="GKT33528.1"/>
    <property type="molecule type" value="Genomic_DNA"/>
</dbReference>
<keyword evidence="5 6" id="KW-0067">ATP-binding</keyword>
<protein>
    <recommendedName>
        <fullName evidence="9">Protein kinase domain-containing protein</fullName>
    </recommendedName>
</protein>
<dbReference type="SMART" id="SM00220">
    <property type="entry name" value="S_TKc"/>
    <property type="match status" value="1"/>
</dbReference>
<keyword evidence="4" id="KW-0418">Kinase</keyword>
<dbReference type="InterPro" id="IPR008271">
    <property type="entry name" value="Ser/Thr_kinase_AS"/>
</dbReference>
<evidence type="ECO:0000256" key="5">
    <source>
        <dbReference type="ARBA" id="ARBA00022840"/>
    </source>
</evidence>
<keyword evidence="2" id="KW-0808">Transferase</keyword>
<feature type="domain" description="Protein kinase" evidence="9">
    <location>
        <begin position="232"/>
        <end position="503"/>
    </location>
</feature>
<keyword evidence="7" id="KW-0175">Coiled coil</keyword>
<dbReference type="Pfam" id="PF00069">
    <property type="entry name" value="Pkinase"/>
    <property type="match status" value="1"/>
</dbReference>
<sequence>LKKSSSSPSGTVSGEDLSGGEKEKDEEDIQVSCPSSASGFSRMSENVLAALDLKKERLKKQKRALVASISAIDKERHSFALEARRVELEKSCRFSEFPAIPIAPAPEEATSGPSSSSSSSSSSYLSDVVCYTPSMCGFGQDAGLFTSVLGLTPRICLQTGVMVGISGLCDGTTLHHGGSTIGEASGDSEVGSSATKSFETPEKRALLHSSLIPLSSSSVQTPPSFDPDIQRFRLVKLLGKGGFGEVYLAFDLCEMRFCAVKLSEISSTWSQNHRAFFVRHAVRESDVLKTLTSMTHHNHVVRLYDGFTLGDDCLVLVLEYCGGGDLFNYMRSCGGKLSESEVKGIVRQVCSALFHLHSNNIIHYDLKPANVLFDCNGIVKLTDFGLCKVIPNGASGIEATSRDAGTFFYLPPEVHTSSTLTPTVDTWSLGVMTYEMLMGTRPFGLGSVTQDHLRMSGMGAFVSDALEFSSNIGPDARQFIEGCLKFNPSERLSSEKCLAHTWLCETGKKKK</sequence>